<sequence>MVRRKEEIEPFIPGVFDAYVSNMSLEGIWGGEPELAVAIHCIRRPIIVKSGIFGKDLEKVSEYGAQEYPGVSPVCLLFSGCHYDLLMQVLQ</sequence>
<dbReference type="GeneID" id="17040561"/>
<keyword evidence="3" id="KW-1185">Reference proteome</keyword>
<dbReference type="InterPro" id="IPR003323">
    <property type="entry name" value="OTU_dom"/>
</dbReference>
<dbReference type="SUPFAM" id="SSF54001">
    <property type="entry name" value="Cysteine proteinases"/>
    <property type="match status" value="1"/>
</dbReference>
<dbReference type="RefSeq" id="XP_005647476.1">
    <property type="nucleotide sequence ID" value="XM_005647419.1"/>
</dbReference>
<organism evidence="2 3">
    <name type="scientific">Coccomyxa subellipsoidea (strain C-169)</name>
    <name type="common">Green microalga</name>
    <dbReference type="NCBI Taxonomy" id="574566"/>
    <lineage>
        <taxon>Eukaryota</taxon>
        <taxon>Viridiplantae</taxon>
        <taxon>Chlorophyta</taxon>
        <taxon>core chlorophytes</taxon>
        <taxon>Trebouxiophyceae</taxon>
        <taxon>Trebouxiophyceae incertae sedis</taxon>
        <taxon>Coccomyxaceae</taxon>
        <taxon>Coccomyxa</taxon>
        <taxon>Coccomyxa subellipsoidea</taxon>
    </lineage>
</organism>
<evidence type="ECO:0000313" key="3">
    <source>
        <dbReference type="Proteomes" id="UP000007264"/>
    </source>
</evidence>
<evidence type="ECO:0000313" key="2">
    <source>
        <dbReference type="EMBL" id="EIE22932.1"/>
    </source>
</evidence>
<dbReference type="OrthoDB" id="567467at2759"/>
<dbReference type="Pfam" id="PF02338">
    <property type="entry name" value="OTU"/>
    <property type="match status" value="1"/>
</dbReference>
<dbReference type="EMBL" id="AGSI01000009">
    <property type="protein sequence ID" value="EIE22932.1"/>
    <property type="molecule type" value="Genomic_DNA"/>
</dbReference>
<reference evidence="2 3" key="1">
    <citation type="journal article" date="2012" name="Genome Biol.">
        <title>The genome of the polar eukaryotic microalga coccomyxa subellipsoidea reveals traits of cold adaptation.</title>
        <authorList>
            <person name="Blanc G."/>
            <person name="Agarkova I."/>
            <person name="Grimwood J."/>
            <person name="Kuo A."/>
            <person name="Brueggeman A."/>
            <person name="Dunigan D."/>
            <person name="Gurnon J."/>
            <person name="Ladunga I."/>
            <person name="Lindquist E."/>
            <person name="Lucas S."/>
            <person name="Pangilinan J."/>
            <person name="Proschold T."/>
            <person name="Salamov A."/>
            <person name="Schmutz J."/>
            <person name="Weeks D."/>
            <person name="Yamada T."/>
            <person name="Claverie J.M."/>
            <person name="Grigoriev I."/>
            <person name="Van Etten J."/>
            <person name="Lomsadze A."/>
            <person name="Borodovsky M."/>
        </authorList>
    </citation>
    <scope>NUCLEOTIDE SEQUENCE [LARGE SCALE GENOMIC DNA]</scope>
    <source>
        <strain evidence="2 3">C-169</strain>
    </source>
</reference>
<dbReference type="AlphaFoldDB" id="I0YX13"/>
<dbReference type="KEGG" id="csl:COCSUDRAFT_83704"/>
<proteinExistence type="predicted"/>
<evidence type="ECO:0000259" key="1">
    <source>
        <dbReference type="Pfam" id="PF02338"/>
    </source>
</evidence>
<dbReference type="Gene3D" id="3.90.70.80">
    <property type="match status" value="1"/>
</dbReference>
<dbReference type="InterPro" id="IPR038765">
    <property type="entry name" value="Papain-like_cys_pep_sf"/>
</dbReference>
<protein>
    <recommendedName>
        <fullName evidence="1">OTU domain-containing protein</fullName>
    </recommendedName>
</protein>
<feature type="domain" description="OTU" evidence="1">
    <location>
        <begin position="2"/>
        <end position="83"/>
    </location>
</feature>
<name>I0YX13_COCSC</name>
<accession>I0YX13</accession>
<gene>
    <name evidence="2" type="ORF">COCSUDRAFT_83704</name>
</gene>
<comment type="caution">
    <text evidence="2">The sequence shown here is derived from an EMBL/GenBank/DDBJ whole genome shotgun (WGS) entry which is preliminary data.</text>
</comment>
<dbReference type="STRING" id="574566.I0YX13"/>
<dbReference type="eggNOG" id="KOG2606">
    <property type="taxonomic scope" value="Eukaryota"/>
</dbReference>
<dbReference type="Proteomes" id="UP000007264">
    <property type="component" value="Unassembled WGS sequence"/>
</dbReference>